<feature type="region of interest" description="Disordered" evidence="1">
    <location>
        <begin position="1"/>
        <end position="21"/>
    </location>
</feature>
<organism evidence="2 3">
    <name type="scientific">Actinomadura fulvescens</name>
    <dbReference type="NCBI Taxonomy" id="46160"/>
    <lineage>
        <taxon>Bacteria</taxon>
        <taxon>Bacillati</taxon>
        <taxon>Actinomycetota</taxon>
        <taxon>Actinomycetes</taxon>
        <taxon>Streptosporangiales</taxon>
        <taxon>Thermomonosporaceae</taxon>
        <taxon>Actinomadura</taxon>
    </lineage>
</organism>
<evidence type="ECO:0000313" key="2">
    <source>
        <dbReference type="EMBL" id="GAA2626631.1"/>
    </source>
</evidence>
<dbReference type="Proteomes" id="UP001501509">
    <property type="component" value="Unassembled WGS sequence"/>
</dbReference>
<keyword evidence="3" id="KW-1185">Reference proteome</keyword>
<dbReference type="RefSeq" id="WP_344547201.1">
    <property type="nucleotide sequence ID" value="NZ_BAAATD010000013.1"/>
</dbReference>
<evidence type="ECO:0000313" key="3">
    <source>
        <dbReference type="Proteomes" id="UP001501509"/>
    </source>
</evidence>
<dbReference type="EMBL" id="BAAATD010000013">
    <property type="protein sequence ID" value="GAA2626631.1"/>
    <property type="molecule type" value="Genomic_DNA"/>
</dbReference>
<name>A0ABN3QHD9_9ACTN</name>
<reference evidence="2 3" key="1">
    <citation type="journal article" date="2019" name="Int. J. Syst. Evol. Microbiol.">
        <title>The Global Catalogue of Microorganisms (GCM) 10K type strain sequencing project: providing services to taxonomists for standard genome sequencing and annotation.</title>
        <authorList>
            <consortium name="The Broad Institute Genomics Platform"/>
            <consortium name="The Broad Institute Genome Sequencing Center for Infectious Disease"/>
            <person name="Wu L."/>
            <person name="Ma J."/>
        </authorList>
    </citation>
    <scope>NUCLEOTIDE SEQUENCE [LARGE SCALE GENOMIC DNA]</scope>
    <source>
        <strain evidence="2 3">JCM 6833</strain>
    </source>
</reference>
<sequence>MLELAPGVNETTPGVTGPDLSDVQRAMRRTQLGAPGLFTRQLLEDIDQALARLTQGRVRIRA</sequence>
<accession>A0ABN3QHD9</accession>
<evidence type="ECO:0000256" key="1">
    <source>
        <dbReference type="SAM" id="MobiDB-lite"/>
    </source>
</evidence>
<gene>
    <name evidence="2" type="ORF">GCM10010411_74500</name>
</gene>
<protein>
    <submittedName>
        <fullName evidence="2">Uncharacterized protein</fullName>
    </submittedName>
</protein>
<proteinExistence type="predicted"/>
<comment type="caution">
    <text evidence="2">The sequence shown here is derived from an EMBL/GenBank/DDBJ whole genome shotgun (WGS) entry which is preliminary data.</text>
</comment>